<evidence type="ECO:0000259" key="8">
    <source>
        <dbReference type="SMART" id="SM01340"/>
    </source>
</evidence>
<dbReference type="PANTHER" id="PTHR10073:SF12">
    <property type="entry name" value="DNA MISMATCH REPAIR PROTEIN MLH1"/>
    <property type="match status" value="1"/>
</dbReference>
<dbReference type="InterPro" id="IPR014790">
    <property type="entry name" value="MutL_C"/>
</dbReference>
<dbReference type="InterPro" id="IPR020667">
    <property type="entry name" value="DNA_mismatch_repair_MutL"/>
</dbReference>
<dbReference type="EMBL" id="JAENIM010000009">
    <property type="protein sequence ID" value="MBK1789902.1"/>
    <property type="molecule type" value="Genomic_DNA"/>
</dbReference>
<dbReference type="InterPro" id="IPR042120">
    <property type="entry name" value="MutL_C_dimsub"/>
</dbReference>
<dbReference type="CDD" id="cd16926">
    <property type="entry name" value="HATPase_MutL-MLH-PMS-like"/>
    <property type="match status" value="1"/>
</dbReference>
<dbReference type="SMART" id="SM01340">
    <property type="entry name" value="DNA_mis_repair"/>
    <property type="match status" value="1"/>
</dbReference>
<dbReference type="Proteomes" id="UP000624703">
    <property type="component" value="Unassembled WGS sequence"/>
</dbReference>
<dbReference type="FunFam" id="3.30.565.10:FF:000003">
    <property type="entry name" value="DNA mismatch repair endonuclease MutL"/>
    <property type="match status" value="1"/>
</dbReference>
<dbReference type="GO" id="GO:0140664">
    <property type="term" value="F:ATP-dependent DNA damage sensor activity"/>
    <property type="evidence" value="ECO:0007669"/>
    <property type="project" value="InterPro"/>
</dbReference>
<dbReference type="InterPro" id="IPR014721">
    <property type="entry name" value="Ribsml_uS5_D2-typ_fold_subgr"/>
</dbReference>
<comment type="caution">
    <text evidence="9">The sequence shown here is derived from an EMBL/GenBank/DDBJ whole genome shotgun (WGS) entry which is preliminary data.</text>
</comment>
<reference evidence="9" key="1">
    <citation type="submission" date="2021-01" db="EMBL/GenBank/DDBJ databases">
        <title>Modified the classification status of verrucomicrobia.</title>
        <authorList>
            <person name="Feng X."/>
        </authorList>
    </citation>
    <scope>NUCLEOTIDE SEQUENCE</scope>
    <source>
        <strain evidence="9">_KCTC 22039</strain>
    </source>
</reference>
<feature type="compositionally biased region" description="Low complexity" evidence="6">
    <location>
        <begin position="359"/>
        <end position="371"/>
    </location>
</feature>
<keyword evidence="10" id="KW-1185">Reference proteome</keyword>
<gene>
    <name evidence="5 9" type="primary">mutL</name>
    <name evidence="9" type="ORF">JIN82_01900</name>
</gene>
<dbReference type="InterPro" id="IPR038973">
    <property type="entry name" value="MutL/Mlh/Pms-like"/>
</dbReference>
<dbReference type="InterPro" id="IPR036890">
    <property type="entry name" value="HATPase_C_sf"/>
</dbReference>
<dbReference type="GO" id="GO:0006298">
    <property type="term" value="P:mismatch repair"/>
    <property type="evidence" value="ECO:0007669"/>
    <property type="project" value="UniProtKB-UniRule"/>
</dbReference>
<evidence type="ECO:0000256" key="2">
    <source>
        <dbReference type="ARBA" id="ARBA00021975"/>
    </source>
</evidence>
<dbReference type="GO" id="GO:0004519">
    <property type="term" value="F:endonuclease activity"/>
    <property type="evidence" value="ECO:0007669"/>
    <property type="project" value="UniProtKB-KW"/>
</dbReference>
<dbReference type="HAMAP" id="MF_00149">
    <property type="entry name" value="DNA_mis_repair"/>
    <property type="match status" value="1"/>
</dbReference>
<dbReference type="NCBIfam" id="TIGR00585">
    <property type="entry name" value="mutl"/>
    <property type="match status" value="1"/>
</dbReference>
<name>A0A8J7MAI5_9BACT</name>
<evidence type="ECO:0000313" key="9">
    <source>
        <dbReference type="EMBL" id="MBK1789902.1"/>
    </source>
</evidence>
<keyword evidence="3 5" id="KW-0227">DNA damage</keyword>
<dbReference type="InterPro" id="IPR042121">
    <property type="entry name" value="MutL_C_regsub"/>
</dbReference>
<comment type="similarity">
    <text evidence="1 5">Belongs to the DNA mismatch repair MutL/HexB family.</text>
</comment>
<dbReference type="GO" id="GO:0016887">
    <property type="term" value="F:ATP hydrolysis activity"/>
    <property type="evidence" value="ECO:0007669"/>
    <property type="project" value="InterPro"/>
</dbReference>
<dbReference type="GO" id="GO:0005524">
    <property type="term" value="F:ATP binding"/>
    <property type="evidence" value="ECO:0007669"/>
    <property type="project" value="InterPro"/>
</dbReference>
<dbReference type="Gene3D" id="3.30.1540.20">
    <property type="entry name" value="MutL, C-terminal domain, dimerisation subdomain"/>
    <property type="match status" value="1"/>
</dbReference>
<dbReference type="InterPro" id="IPR013507">
    <property type="entry name" value="DNA_mismatch_S5_2-like"/>
</dbReference>
<feature type="domain" description="DNA mismatch repair protein S5" evidence="8">
    <location>
        <begin position="209"/>
        <end position="328"/>
    </location>
</feature>
<evidence type="ECO:0000256" key="5">
    <source>
        <dbReference type="HAMAP-Rule" id="MF_00149"/>
    </source>
</evidence>
<dbReference type="PANTHER" id="PTHR10073">
    <property type="entry name" value="DNA MISMATCH REPAIR PROTEIN MLH, PMS, MUTL"/>
    <property type="match status" value="1"/>
</dbReference>
<dbReference type="SUPFAM" id="SSF55874">
    <property type="entry name" value="ATPase domain of HSP90 chaperone/DNA topoisomerase II/histidine kinase"/>
    <property type="match status" value="1"/>
</dbReference>
<keyword evidence="9" id="KW-0540">Nuclease</keyword>
<evidence type="ECO:0000256" key="1">
    <source>
        <dbReference type="ARBA" id="ARBA00006082"/>
    </source>
</evidence>
<accession>A0A8J7MAI5</accession>
<protein>
    <recommendedName>
        <fullName evidence="2 5">DNA mismatch repair protein MutL</fullName>
    </recommendedName>
</protein>
<keyword evidence="9" id="KW-0378">Hydrolase</keyword>
<comment type="function">
    <text evidence="5">This protein is involved in the repair of mismatches in DNA. It is required for dam-dependent methyl-directed DNA mismatch repair. May act as a 'molecular matchmaker', a protein that promotes the formation of a stable complex between two or more DNA-binding proteins in an ATP-dependent manner without itself being part of a final effector complex.</text>
</comment>
<feature type="domain" description="MutL C-terminal dimerisation" evidence="7">
    <location>
        <begin position="466"/>
        <end position="606"/>
    </location>
</feature>
<evidence type="ECO:0000256" key="3">
    <source>
        <dbReference type="ARBA" id="ARBA00022763"/>
    </source>
</evidence>
<dbReference type="Pfam" id="PF13589">
    <property type="entry name" value="HATPase_c_3"/>
    <property type="match status" value="1"/>
</dbReference>
<feature type="compositionally biased region" description="Polar residues" evidence="6">
    <location>
        <begin position="396"/>
        <end position="414"/>
    </location>
</feature>
<dbReference type="SUPFAM" id="SSF118116">
    <property type="entry name" value="DNA mismatch repair protein MutL"/>
    <property type="match status" value="1"/>
</dbReference>
<keyword evidence="4 5" id="KW-0234">DNA repair</keyword>
<dbReference type="InterPro" id="IPR037198">
    <property type="entry name" value="MutL_C_sf"/>
</dbReference>
<dbReference type="Gene3D" id="3.30.565.10">
    <property type="entry name" value="Histidine kinase-like ATPase, C-terminal domain"/>
    <property type="match status" value="1"/>
</dbReference>
<evidence type="ECO:0000256" key="6">
    <source>
        <dbReference type="SAM" id="MobiDB-lite"/>
    </source>
</evidence>
<evidence type="ECO:0000256" key="4">
    <source>
        <dbReference type="ARBA" id="ARBA00023204"/>
    </source>
</evidence>
<dbReference type="GO" id="GO:0030983">
    <property type="term" value="F:mismatched DNA binding"/>
    <property type="evidence" value="ECO:0007669"/>
    <property type="project" value="InterPro"/>
</dbReference>
<evidence type="ECO:0000313" key="10">
    <source>
        <dbReference type="Proteomes" id="UP000624703"/>
    </source>
</evidence>
<dbReference type="InterPro" id="IPR020568">
    <property type="entry name" value="Ribosomal_Su5_D2-typ_SF"/>
</dbReference>
<dbReference type="Gene3D" id="3.30.1370.100">
    <property type="entry name" value="MutL, C-terminal domain, regulatory subdomain"/>
    <property type="match status" value="1"/>
</dbReference>
<feature type="region of interest" description="Disordered" evidence="6">
    <location>
        <begin position="323"/>
        <end position="450"/>
    </location>
</feature>
<dbReference type="SUPFAM" id="SSF54211">
    <property type="entry name" value="Ribosomal protein S5 domain 2-like"/>
    <property type="match status" value="1"/>
</dbReference>
<dbReference type="GO" id="GO:0032300">
    <property type="term" value="C:mismatch repair complex"/>
    <property type="evidence" value="ECO:0007669"/>
    <property type="project" value="InterPro"/>
</dbReference>
<evidence type="ECO:0000259" key="7">
    <source>
        <dbReference type="SMART" id="SM00853"/>
    </source>
</evidence>
<dbReference type="Pfam" id="PF01119">
    <property type="entry name" value="DNA_mis_repair"/>
    <property type="match status" value="1"/>
</dbReference>
<organism evidence="9 10">
    <name type="scientific">Persicirhabdus sediminis</name>
    <dbReference type="NCBI Taxonomy" id="454144"/>
    <lineage>
        <taxon>Bacteria</taxon>
        <taxon>Pseudomonadati</taxon>
        <taxon>Verrucomicrobiota</taxon>
        <taxon>Verrucomicrobiia</taxon>
        <taxon>Verrucomicrobiales</taxon>
        <taxon>Verrucomicrobiaceae</taxon>
        <taxon>Persicirhabdus</taxon>
    </lineage>
</organism>
<dbReference type="Pfam" id="PF08676">
    <property type="entry name" value="MutL_C"/>
    <property type="match status" value="1"/>
</dbReference>
<sequence>MAKIQVLSDTLASQVAAGEVVERPASVVKELVENSLDAGATHVEVEIQRGGTALIKVQDDGCGMSREDALLSLERHATSKLRTTEDLAAIATLGFRGEAVPSIASVSRFKISSREHDAVQGVEALVVGGTVKDVREAGIAAGTCMEARELFFNIPARRKFLRTETTESAHVEHQIKLHALATPAVRFTFRKDGRVVFDLPATHDARVRIAGLFGNDMSRKLIEVPRSELRGLEVYGYVLPAEFARKGRKSQYVFLNGRPVEDAAISRALKDGFRGAVADGLYPTAWLWLVMNPQLVDVNVHPAKREVRFHRPHEVRDTITKAVEAGLRPPAAEPDVVVKKPADGAASQRLGNDADEVLAPQSSAPSPAGKSSAHEKADGPAGGGTGVLEKPASKARSASQTEKSATNKSSSSQPELDDKVIPAAKKNPTSAPSPAGGKNFPAQTEHQQEMEEVAGRSMIQKPDFVVLSALHDRYVMLQGDDGLVLLDPKAARERVVYEALVNADDKDHVPSQGLLVPELLELDALDAELVMRYRDHFLEAGIQLDSFGGNTMQVSSLPAIFEVKDSRAFLTELIDELHAAVGQRRAKAMTYEIFAARLARRAGRLETCRLELVEPLLSQLFACDLPYCTPDGRPTLVQISLTELDRKFGK</sequence>
<dbReference type="SMART" id="SM00853">
    <property type="entry name" value="MutL_C"/>
    <property type="match status" value="1"/>
</dbReference>
<dbReference type="Gene3D" id="3.30.230.10">
    <property type="match status" value="1"/>
</dbReference>
<proteinExistence type="inferred from homology"/>
<dbReference type="InterPro" id="IPR002099">
    <property type="entry name" value="MutL/Mlh/PMS"/>
</dbReference>
<dbReference type="CDD" id="cd00782">
    <property type="entry name" value="MutL_Trans"/>
    <property type="match status" value="1"/>
</dbReference>
<dbReference type="AlphaFoldDB" id="A0A8J7MAI5"/>
<keyword evidence="9" id="KW-0255">Endonuclease</keyword>